<dbReference type="Proteomes" id="UP000250443">
    <property type="component" value="Unassembled WGS sequence"/>
</dbReference>
<dbReference type="PROSITE" id="PS50042">
    <property type="entry name" value="CNMP_BINDING_3"/>
    <property type="match status" value="1"/>
</dbReference>
<dbReference type="AlphaFoldDB" id="A0A2X2ETV5"/>
<feature type="transmembrane region" description="Helical" evidence="6">
    <location>
        <begin position="146"/>
        <end position="170"/>
    </location>
</feature>
<evidence type="ECO:0000313" key="9">
    <source>
        <dbReference type="Proteomes" id="UP000250443"/>
    </source>
</evidence>
<sequence>MTLHVWFVFCVAYLVTTLSPGPNVLLVIRNTLRYGARGTLATLAGNLTAQLFVIILVALGIGALVAAMPMAFLAMKLIGAAYLIYLGFVQLLKRQPGSSTVTPAIALSVSSSKVFGEALLVSISNPKTLIFFSAFLPQFIEPGRSLVVQFTTMYLTIALIVVTVHCVYCFSVSRLSRRLSASRWVTAIKRASGALFVGLGVKLLMARQA</sequence>
<dbReference type="PIRSF" id="PIRSF006324">
    <property type="entry name" value="LeuE"/>
    <property type="match status" value="1"/>
</dbReference>
<evidence type="ECO:0000256" key="5">
    <source>
        <dbReference type="ARBA" id="ARBA00023136"/>
    </source>
</evidence>
<dbReference type="GO" id="GO:0005886">
    <property type="term" value="C:plasma membrane"/>
    <property type="evidence" value="ECO:0007669"/>
    <property type="project" value="UniProtKB-SubCell"/>
</dbReference>
<evidence type="ECO:0000259" key="7">
    <source>
        <dbReference type="PROSITE" id="PS50042"/>
    </source>
</evidence>
<protein>
    <submittedName>
        <fullName evidence="8">Lysine exporter protein LysE/YggA</fullName>
    </submittedName>
</protein>
<dbReference type="PANTHER" id="PTHR30086:SF20">
    <property type="entry name" value="ARGININE EXPORTER PROTEIN ARGO-RELATED"/>
    <property type="match status" value="1"/>
</dbReference>
<dbReference type="GO" id="GO:0015171">
    <property type="term" value="F:amino acid transmembrane transporter activity"/>
    <property type="evidence" value="ECO:0007669"/>
    <property type="project" value="TreeGrafter"/>
</dbReference>
<keyword evidence="5 6" id="KW-0472">Membrane</keyword>
<comment type="subcellular location">
    <subcellularLocation>
        <location evidence="1">Cell membrane</location>
        <topology evidence="1">Multi-pass membrane protein</topology>
    </subcellularLocation>
</comment>
<keyword evidence="2" id="KW-1003">Cell membrane</keyword>
<dbReference type="InterPro" id="IPR000595">
    <property type="entry name" value="cNMP-bd_dom"/>
</dbReference>
<evidence type="ECO:0000256" key="3">
    <source>
        <dbReference type="ARBA" id="ARBA00022692"/>
    </source>
</evidence>
<evidence type="ECO:0000313" key="8">
    <source>
        <dbReference type="EMBL" id="SPZ11769.1"/>
    </source>
</evidence>
<evidence type="ECO:0000256" key="2">
    <source>
        <dbReference type="ARBA" id="ARBA00022475"/>
    </source>
</evidence>
<dbReference type="RefSeq" id="WP_010795777.1">
    <property type="nucleotide sequence ID" value="NZ_UAUF01000014.1"/>
</dbReference>
<evidence type="ECO:0000256" key="6">
    <source>
        <dbReference type="SAM" id="Phobius"/>
    </source>
</evidence>
<feature type="transmembrane region" description="Helical" evidence="6">
    <location>
        <begin position="118"/>
        <end position="140"/>
    </location>
</feature>
<accession>A0A2X2ETV5</accession>
<feature type="transmembrane region" description="Helical" evidence="6">
    <location>
        <begin position="6"/>
        <end position="28"/>
    </location>
</feature>
<feature type="domain" description="Cyclic nucleotide-binding" evidence="7">
    <location>
        <begin position="82"/>
        <end position="128"/>
    </location>
</feature>
<name>A0A2X2ETV5_PSELU</name>
<keyword evidence="4 6" id="KW-1133">Transmembrane helix</keyword>
<organism evidence="8 9">
    <name type="scientific">Pseudomonas luteola</name>
    <dbReference type="NCBI Taxonomy" id="47886"/>
    <lineage>
        <taxon>Bacteria</taxon>
        <taxon>Pseudomonadati</taxon>
        <taxon>Pseudomonadota</taxon>
        <taxon>Gammaproteobacteria</taxon>
        <taxon>Pseudomonadales</taxon>
        <taxon>Pseudomonadaceae</taxon>
        <taxon>Pseudomonas</taxon>
    </lineage>
</organism>
<gene>
    <name evidence="8" type="primary">rhtB_3</name>
    <name evidence="8" type="ORF">NCTC11842_04024</name>
</gene>
<dbReference type="EMBL" id="UAUF01000014">
    <property type="protein sequence ID" value="SPZ11769.1"/>
    <property type="molecule type" value="Genomic_DNA"/>
</dbReference>
<proteinExistence type="predicted"/>
<evidence type="ECO:0000256" key="4">
    <source>
        <dbReference type="ARBA" id="ARBA00022989"/>
    </source>
</evidence>
<feature type="transmembrane region" description="Helical" evidence="6">
    <location>
        <begin position="71"/>
        <end position="92"/>
    </location>
</feature>
<evidence type="ECO:0000256" key="1">
    <source>
        <dbReference type="ARBA" id="ARBA00004651"/>
    </source>
</evidence>
<reference evidence="8 9" key="1">
    <citation type="submission" date="2018-06" db="EMBL/GenBank/DDBJ databases">
        <authorList>
            <consortium name="Pathogen Informatics"/>
            <person name="Doyle S."/>
        </authorList>
    </citation>
    <scope>NUCLEOTIDE SEQUENCE [LARGE SCALE GENOMIC DNA]</scope>
    <source>
        <strain evidence="8 9">NCTC11842</strain>
    </source>
</reference>
<feature type="transmembrane region" description="Helical" evidence="6">
    <location>
        <begin position="40"/>
        <end position="65"/>
    </location>
</feature>
<dbReference type="Pfam" id="PF01810">
    <property type="entry name" value="LysE"/>
    <property type="match status" value="1"/>
</dbReference>
<dbReference type="InterPro" id="IPR001123">
    <property type="entry name" value="LeuE-type"/>
</dbReference>
<dbReference type="PANTHER" id="PTHR30086">
    <property type="entry name" value="ARGININE EXPORTER PROTEIN ARGO"/>
    <property type="match status" value="1"/>
</dbReference>
<keyword evidence="3 6" id="KW-0812">Transmembrane</keyword>